<evidence type="ECO:0000256" key="1">
    <source>
        <dbReference type="SAM" id="SignalP"/>
    </source>
</evidence>
<dbReference type="EMBL" id="CP121464">
    <property type="protein sequence ID" value="WFR77551.1"/>
    <property type="molecule type" value="Genomic_DNA"/>
</dbReference>
<keyword evidence="3" id="KW-1185">Reference proteome</keyword>
<name>A0ABY8HY39_9BURK</name>
<dbReference type="Proteomes" id="UP001219584">
    <property type="component" value="Chromosome"/>
</dbReference>
<protein>
    <recommendedName>
        <fullName evidence="4">Erythromycin esterase family protein</fullName>
    </recommendedName>
</protein>
<evidence type="ECO:0000313" key="3">
    <source>
        <dbReference type="Proteomes" id="UP001219584"/>
    </source>
</evidence>
<evidence type="ECO:0008006" key="4">
    <source>
        <dbReference type="Google" id="ProtNLM"/>
    </source>
</evidence>
<feature type="signal peptide" evidence="1">
    <location>
        <begin position="1"/>
        <end position="22"/>
    </location>
</feature>
<organism evidence="2 3">
    <name type="scientific">Janthinobacterium rivuli</name>
    <dbReference type="NCBI Taxonomy" id="2751478"/>
    <lineage>
        <taxon>Bacteria</taxon>
        <taxon>Pseudomonadati</taxon>
        <taxon>Pseudomonadota</taxon>
        <taxon>Betaproteobacteria</taxon>
        <taxon>Burkholderiales</taxon>
        <taxon>Oxalobacteraceae</taxon>
        <taxon>Janthinobacterium</taxon>
    </lineage>
</organism>
<gene>
    <name evidence="2" type="ORF">P9875_17665</name>
</gene>
<accession>A0ABY8HY39</accession>
<sequence>MQKPRSMIIFTMLASLAMPVLSADKPLSLPDRLATLRTTITIDHGKMAGSGAATLLNAGLESQFVLIGEDHGIAEIANFSAAYFEELAKQGFTTLIIENGPAVADALEKTLKSDTGVAGIAAFNKAYPVATAFYKWQAEAQFLARIAKAAGPSFHLVGMDQELMGASKYLLDQMAEQPLGPLAKSKIEAFRKLESDDYRRASESGDPRELFMVKIKEEELVALQKLLTTPKEMPALAMLNSLIDSRSIYAKNMTPGQGYSSNTQRARLMKQYVASHLTLAPAQRMLLKAGAVHVFRGYNPLGAGSREIGNYLAEYAEGRGQKSLHVLVLASKGQQSQFAGIGRASATTEIEKVDTKSTMAGVLPFFAAASEHKEWSLFDVRPLLGSAKSLANGDSSVQGMIQGYDFVLVIPNGNATSDL</sequence>
<proteinExistence type="predicted"/>
<reference evidence="2 3" key="1">
    <citation type="submission" date="2023-04" db="EMBL/GenBank/DDBJ databases">
        <title>Nanopore sequencing of Janthinobacterium from water.</title>
        <authorList>
            <person name="Ciuchcinski K."/>
            <person name="Rokowska A."/>
            <person name="Dziewit L."/>
        </authorList>
    </citation>
    <scope>NUCLEOTIDE SEQUENCE [LARGE SCALE GENOMIC DNA]</scope>
    <source>
        <strain evidence="2 3">DEMB2</strain>
    </source>
</reference>
<evidence type="ECO:0000313" key="2">
    <source>
        <dbReference type="EMBL" id="WFR77551.1"/>
    </source>
</evidence>
<keyword evidence="1" id="KW-0732">Signal</keyword>
<feature type="chain" id="PRO_5045072411" description="Erythromycin esterase family protein" evidence="1">
    <location>
        <begin position="23"/>
        <end position="419"/>
    </location>
</feature>
<dbReference type="RefSeq" id="WP_158300139.1">
    <property type="nucleotide sequence ID" value="NZ_CP121464.1"/>
</dbReference>